<protein>
    <submittedName>
        <fullName evidence="1">Uncharacterized protein</fullName>
    </submittedName>
</protein>
<gene>
    <name evidence="1" type="ORF">FD37_GL000549</name>
</gene>
<dbReference type="RefSeq" id="WP_056965360.1">
    <property type="nucleotide sequence ID" value="NZ_AZFC01000035.1"/>
</dbReference>
<accession>A0A0R1QWN2</accession>
<dbReference type="EMBL" id="AZFC01000035">
    <property type="protein sequence ID" value="KRL47066.1"/>
    <property type="molecule type" value="Genomic_DNA"/>
</dbReference>
<name>A0A0R1QWN2_9LACO</name>
<evidence type="ECO:0000313" key="2">
    <source>
        <dbReference type="Proteomes" id="UP000051835"/>
    </source>
</evidence>
<evidence type="ECO:0000313" key="1">
    <source>
        <dbReference type="EMBL" id="KRL47066.1"/>
    </source>
</evidence>
<reference evidence="1 2" key="1">
    <citation type="journal article" date="2015" name="Genome Announc.">
        <title>Expanding the biotechnology potential of lactobacilli through comparative genomics of 213 strains and associated genera.</title>
        <authorList>
            <person name="Sun Z."/>
            <person name="Harris H.M."/>
            <person name="McCann A."/>
            <person name="Guo C."/>
            <person name="Argimon S."/>
            <person name="Zhang W."/>
            <person name="Yang X."/>
            <person name="Jeffery I.B."/>
            <person name="Cooney J.C."/>
            <person name="Kagawa T.F."/>
            <person name="Liu W."/>
            <person name="Song Y."/>
            <person name="Salvetti E."/>
            <person name="Wrobel A."/>
            <person name="Rasinkangas P."/>
            <person name="Parkhill J."/>
            <person name="Rea M.C."/>
            <person name="O'Sullivan O."/>
            <person name="Ritari J."/>
            <person name="Douillard F.P."/>
            <person name="Paul Ross R."/>
            <person name="Yang R."/>
            <person name="Briner A.E."/>
            <person name="Felis G.E."/>
            <person name="de Vos W.M."/>
            <person name="Barrangou R."/>
            <person name="Klaenhammer T.R."/>
            <person name="Caufield P.W."/>
            <person name="Cui Y."/>
            <person name="Zhang H."/>
            <person name="O'Toole P.W."/>
        </authorList>
    </citation>
    <scope>NUCLEOTIDE SEQUENCE [LARGE SCALE GENOMIC DNA]</scope>
    <source>
        <strain evidence="1 2">DSM 15429</strain>
    </source>
</reference>
<dbReference type="PATRIC" id="fig|1423805.4.peg.560"/>
<proteinExistence type="predicted"/>
<dbReference type="AlphaFoldDB" id="A0A0R1QWN2"/>
<dbReference type="Proteomes" id="UP000051835">
    <property type="component" value="Unassembled WGS sequence"/>
</dbReference>
<sequence length="158" mass="17696">MKLTVRKLTLGILAFTVIFILWGGTSSFAAKLATTPASIRGTWVKVDNNGEIHHVLSIKKHAVTDAYLNSQGDVALGRSWVTGRSFGKKSVLYVSRRSAAGYWTIGQIGHPKHQLKLQRVPAYKHVKIIAAYSTKTKPRHTFYYESKSFSKYVQSLEK</sequence>
<organism evidence="1 2">
    <name type="scientific">Levilactobacillus spicheri DSM 15429</name>
    <dbReference type="NCBI Taxonomy" id="1423805"/>
    <lineage>
        <taxon>Bacteria</taxon>
        <taxon>Bacillati</taxon>
        <taxon>Bacillota</taxon>
        <taxon>Bacilli</taxon>
        <taxon>Lactobacillales</taxon>
        <taxon>Lactobacillaceae</taxon>
        <taxon>Levilactobacillus</taxon>
    </lineage>
</organism>
<comment type="caution">
    <text evidence="1">The sequence shown here is derived from an EMBL/GenBank/DDBJ whole genome shotgun (WGS) entry which is preliminary data.</text>
</comment>